<evidence type="ECO:0000256" key="13">
    <source>
        <dbReference type="ARBA" id="ARBA00023180"/>
    </source>
</evidence>
<evidence type="ECO:0000256" key="15">
    <source>
        <dbReference type="SAM" id="Phobius"/>
    </source>
</evidence>
<dbReference type="GO" id="GO:0005923">
    <property type="term" value="C:bicellular tight junction"/>
    <property type="evidence" value="ECO:0007669"/>
    <property type="project" value="UniProtKB-SubCell"/>
</dbReference>
<feature type="region of interest" description="Disordered" evidence="14">
    <location>
        <begin position="383"/>
        <end position="408"/>
    </location>
</feature>
<evidence type="ECO:0000256" key="7">
    <source>
        <dbReference type="ARBA" id="ARBA00022475"/>
    </source>
</evidence>
<dbReference type="InterPro" id="IPR014710">
    <property type="entry name" value="RmlC-like_jellyroll"/>
</dbReference>
<feature type="transmembrane region" description="Helical" evidence="15">
    <location>
        <begin position="139"/>
        <end position="157"/>
    </location>
</feature>
<evidence type="ECO:0000256" key="14">
    <source>
        <dbReference type="SAM" id="MobiDB-lite"/>
    </source>
</evidence>
<dbReference type="GO" id="GO:0007155">
    <property type="term" value="P:cell adhesion"/>
    <property type="evidence" value="ECO:0007669"/>
    <property type="project" value="UniProtKB-KW"/>
</dbReference>
<keyword evidence="5" id="KW-0796">Tight junction</keyword>
<comment type="subcellular location">
    <subcellularLocation>
        <location evidence="3">Cell junction</location>
        <location evidence="3">Tight junction</location>
    </subcellularLocation>
    <subcellularLocation>
        <location evidence="1">Lateral cell membrane</location>
    </subcellularLocation>
    <subcellularLocation>
        <location evidence="2">Membrane</location>
        <topology evidence="2">Multi-pass membrane protein</topology>
    </subcellularLocation>
</comment>
<dbReference type="PANTHER" id="PTHR12101:SF17">
    <property type="entry name" value="BLOOD VESSEL EPICARDIAL SUBSTANCE"/>
    <property type="match status" value="1"/>
</dbReference>
<evidence type="ECO:0000256" key="3">
    <source>
        <dbReference type="ARBA" id="ARBA00004435"/>
    </source>
</evidence>
<keyword evidence="12 15" id="KW-0472">Membrane</keyword>
<comment type="caution">
    <text evidence="17">The sequence shown here is derived from an EMBL/GenBank/DDBJ whole genome shotgun (WGS) entry which is preliminary data.</text>
</comment>
<feature type="domain" description="POPDC1-3" evidence="16">
    <location>
        <begin position="111"/>
        <end position="336"/>
    </location>
</feature>
<evidence type="ECO:0000256" key="4">
    <source>
        <dbReference type="ARBA" id="ARBA00007146"/>
    </source>
</evidence>
<evidence type="ECO:0000313" key="17">
    <source>
        <dbReference type="EMBL" id="KAL1497062.1"/>
    </source>
</evidence>
<evidence type="ECO:0000256" key="9">
    <source>
        <dbReference type="ARBA" id="ARBA00022889"/>
    </source>
</evidence>
<gene>
    <name evidence="17" type="ORF">ABEB36_008087</name>
</gene>
<keyword evidence="13" id="KW-0325">Glycoprotein</keyword>
<reference evidence="17 18" key="1">
    <citation type="submission" date="2024-05" db="EMBL/GenBank/DDBJ databases">
        <title>Genetic variation in Jamaican populations of the coffee berry borer (Hypothenemus hampei).</title>
        <authorList>
            <person name="Errbii M."/>
            <person name="Myrie A."/>
        </authorList>
    </citation>
    <scope>NUCLEOTIDE SEQUENCE [LARGE SCALE GENOMIC DNA]</scope>
    <source>
        <strain evidence="17">JA-Hopewell-2020-01-JO</strain>
        <tissue evidence="17">Whole body</tissue>
    </source>
</reference>
<evidence type="ECO:0000256" key="5">
    <source>
        <dbReference type="ARBA" id="ARBA00022427"/>
    </source>
</evidence>
<feature type="transmembrane region" description="Helical" evidence="15">
    <location>
        <begin position="164"/>
        <end position="187"/>
    </location>
</feature>
<dbReference type="SUPFAM" id="SSF51206">
    <property type="entry name" value="cAMP-binding domain-like"/>
    <property type="match status" value="1"/>
</dbReference>
<sequence length="465" mass="52828">MEITVIQSRTYSTTNLVPVKTNFSNAQPNQGAQRKDSGTDMPFMTLNRNVIGNLNVTKSSYTYLDTMPATGNTSDFYYNVSNSTELDYDYQMTNGTIDDSSWTTCKEWTPAQHNLFQTANFFFAAAFLVPGSFKQSVLLVRALLSFGYFFLAIWGGLEVCAPDVLLWNIIIVILNCTHTALLTWRFLPSTLTLDLTELYIKVFKPLRVSKKHFKELVKEANVENLECGDIYAVENSSPADERLSILLKGRMRVTCDDTHLHFINQHQFVDSPEWEANHQQSDDLFQVTITAEEDCIYLCWSRMKLERVLRHRPMLKTVLDAIIGKDITQKLYALNEHLSGLTEERKRDKRNALWAKTHSRSMSMDAVNTGTTGLVRSQAYKMASKGPPFSPNRSMGKLHNSRPQQPQWIPTVAATQFPKKSPFIQQNSTASLRIPGVHTTPLPQRSKSLIGPKKDREVKFKAPLK</sequence>
<dbReference type="GO" id="GO:0016328">
    <property type="term" value="C:lateral plasma membrane"/>
    <property type="evidence" value="ECO:0007669"/>
    <property type="project" value="UniProtKB-SubCell"/>
</dbReference>
<name>A0ABD1EPQ8_HYPHA</name>
<evidence type="ECO:0000256" key="12">
    <source>
        <dbReference type="ARBA" id="ARBA00023136"/>
    </source>
</evidence>
<evidence type="ECO:0000313" key="18">
    <source>
        <dbReference type="Proteomes" id="UP001566132"/>
    </source>
</evidence>
<dbReference type="InterPro" id="IPR018490">
    <property type="entry name" value="cNMP-bd_dom_sf"/>
</dbReference>
<keyword evidence="7" id="KW-1003">Cell membrane</keyword>
<keyword evidence="11 15" id="KW-1133">Transmembrane helix</keyword>
<feature type="transmembrane region" description="Helical" evidence="15">
    <location>
        <begin position="115"/>
        <end position="133"/>
    </location>
</feature>
<organism evidence="17 18">
    <name type="scientific">Hypothenemus hampei</name>
    <name type="common">Coffee berry borer</name>
    <dbReference type="NCBI Taxonomy" id="57062"/>
    <lineage>
        <taxon>Eukaryota</taxon>
        <taxon>Metazoa</taxon>
        <taxon>Ecdysozoa</taxon>
        <taxon>Arthropoda</taxon>
        <taxon>Hexapoda</taxon>
        <taxon>Insecta</taxon>
        <taxon>Pterygota</taxon>
        <taxon>Neoptera</taxon>
        <taxon>Endopterygota</taxon>
        <taxon>Coleoptera</taxon>
        <taxon>Polyphaga</taxon>
        <taxon>Cucujiformia</taxon>
        <taxon>Curculionidae</taxon>
        <taxon>Scolytinae</taxon>
        <taxon>Hypothenemus</taxon>
    </lineage>
</organism>
<keyword evidence="6" id="KW-0217">Developmental protein</keyword>
<protein>
    <recommendedName>
        <fullName evidence="16">POPDC1-3 domain-containing protein</fullName>
    </recommendedName>
</protein>
<feature type="region of interest" description="Disordered" evidence="14">
    <location>
        <begin position="429"/>
        <end position="465"/>
    </location>
</feature>
<feature type="compositionally biased region" description="Basic and acidic residues" evidence="14">
    <location>
        <begin position="452"/>
        <end position="465"/>
    </location>
</feature>
<dbReference type="Pfam" id="PF04831">
    <property type="entry name" value="POPDC1-3"/>
    <property type="match status" value="1"/>
</dbReference>
<comment type="similarity">
    <text evidence="4">Belongs to the popeye family.</text>
</comment>
<keyword evidence="10" id="KW-0965">Cell junction</keyword>
<evidence type="ECO:0000256" key="1">
    <source>
        <dbReference type="ARBA" id="ARBA00004124"/>
    </source>
</evidence>
<dbReference type="InterPro" id="IPR006916">
    <property type="entry name" value="POPDC1-3"/>
</dbReference>
<evidence type="ECO:0000256" key="6">
    <source>
        <dbReference type="ARBA" id="ARBA00022473"/>
    </source>
</evidence>
<evidence type="ECO:0000256" key="8">
    <source>
        <dbReference type="ARBA" id="ARBA00022692"/>
    </source>
</evidence>
<dbReference type="Gene3D" id="2.60.120.10">
    <property type="entry name" value="Jelly Rolls"/>
    <property type="match status" value="1"/>
</dbReference>
<accession>A0ABD1EPQ8</accession>
<dbReference type="AlphaFoldDB" id="A0ABD1EPQ8"/>
<keyword evidence="8 15" id="KW-0812">Transmembrane</keyword>
<evidence type="ECO:0000259" key="16">
    <source>
        <dbReference type="Pfam" id="PF04831"/>
    </source>
</evidence>
<evidence type="ECO:0000256" key="2">
    <source>
        <dbReference type="ARBA" id="ARBA00004141"/>
    </source>
</evidence>
<dbReference type="Proteomes" id="UP001566132">
    <property type="component" value="Unassembled WGS sequence"/>
</dbReference>
<dbReference type="EMBL" id="JBDJPC010000006">
    <property type="protein sequence ID" value="KAL1497062.1"/>
    <property type="molecule type" value="Genomic_DNA"/>
</dbReference>
<evidence type="ECO:0000256" key="10">
    <source>
        <dbReference type="ARBA" id="ARBA00022949"/>
    </source>
</evidence>
<keyword evidence="18" id="KW-1185">Reference proteome</keyword>
<dbReference type="InterPro" id="IPR055272">
    <property type="entry name" value="POPDC1-3_dom"/>
</dbReference>
<keyword evidence="9" id="KW-0130">Cell adhesion</keyword>
<dbReference type="PANTHER" id="PTHR12101">
    <property type="entry name" value="POPEYE DOMAIN CONTAINING PROTEIN"/>
    <property type="match status" value="1"/>
</dbReference>
<proteinExistence type="inferred from homology"/>
<evidence type="ECO:0000256" key="11">
    <source>
        <dbReference type="ARBA" id="ARBA00022989"/>
    </source>
</evidence>